<keyword evidence="1" id="KW-0285">Flavoprotein</keyword>
<dbReference type="Pfam" id="PF01494">
    <property type="entry name" value="FAD_binding_3"/>
    <property type="match status" value="1"/>
</dbReference>
<keyword evidence="5" id="KW-0503">Monooxygenase</keyword>
<dbReference type="STRING" id="112498.A0A2D3UWG7"/>
<evidence type="ECO:0000259" key="4">
    <source>
        <dbReference type="Pfam" id="PF01494"/>
    </source>
</evidence>
<dbReference type="RefSeq" id="XP_023629051.1">
    <property type="nucleotide sequence ID" value="XM_023773283.1"/>
</dbReference>
<dbReference type="InterPro" id="IPR051704">
    <property type="entry name" value="FAD_aromatic-hydroxylase"/>
</dbReference>
<dbReference type="InterPro" id="IPR002938">
    <property type="entry name" value="FAD-bd"/>
</dbReference>
<name>A0A2D3UWG7_9PEZI</name>
<keyword evidence="3" id="KW-0560">Oxidoreductase</keyword>
<evidence type="ECO:0000256" key="1">
    <source>
        <dbReference type="ARBA" id="ARBA00022630"/>
    </source>
</evidence>
<evidence type="ECO:0000256" key="2">
    <source>
        <dbReference type="ARBA" id="ARBA00022827"/>
    </source>
</evidence>
<dbReference type="Proteomes" id="UP000225277">
    <property type="component" value="Unassembled WGS sequence"/>
</dbReference>
<dbReference type="GO" id="GO:0004497">
    <property type="term" value="F:monooxygenase activity"/>
    <property type="evidence" value="ECO:0007669"/>
    <property type="project" value="UniProtKB-KW"/>
</dbReference>
<gene>
    <name evidence="5" type="ORF">RCC_08031</name>
</gene>
<dbReference type="PANTHER" id="PTHR46865:SF2">
    <property type="entry name" value="MONOOXYGENASE"/>
    <property type="match status" value="1"/>
</dbReference>
<evidence type="ECO:0000256" key="3">
    <source>
        <dbReference type="ARBA" id="ARBA00023002"/>
    </source>
</evidence>
<dbReference type="PANTHER" id="PTHR46865">
    <property type="entry name" value="OXIDOREDUCTASE-RELATED"/>
    <property type="match status" value="1"/>
</dbReference>
<dbReference type="AlphaFoldDB" id="A0A2D3UWG7"/>
<dbReference type="Gene3D" id="3.50.50.60">
    <property type="entry name" value="FAD/NAD(P)-binding domain"/>
    <property type="match status" value="1"/>
</dbReference>
<dbReference type="PRINTS" id="PR00420">
    <property type="entry name" value="RNGMNOXGNASE"/>
</dbReference>
<keyword evidence="2" id="KW-0274">FAD</keyword>
<accession>A0A2D3UWG7</accession>
<feature type="domain" description="FAD-binding" evidence="4">
    <location>
        <begin position="4"/>
        <end position="337"/>
    </location>
</feature>
<reference evidence="5 6" key="1">
    <citation type="submission" date="2016-03" db="EMBL/GenBank/DDBJ databases">
        <authorList>
            <person name="Ploux O."/>
        </authorList>
    </citation>
    <scope>NUCLEOTIDE SEQUENCE [LARGE SCALE GENOMIC DNA]</scope>
    <source>
        <strain evidence="5 6">URUG2</strain>
    </source>
</reference>
<dbReference type="GO" id="GO:0071949">
    <property type="term" value="F:FAD binding"/>
    <property type="evidence" value="ECO:0007669"/>
    <property type="project" value="InterPro"/>
</dbReference>
<keyword evidence="6" id="KW-1185">Reference proteome</keyword>
<evidence type="ECO:0000313" key="5">
    <source>
        <dbReference type="EMBL" id="CZT22162.1"/>
    </source>
</evidence>
<dbReference type="EMBL" id="FJUY01000013">
    <property type="protein sequence ID" value="CZT22162.1"/>
    <property type="molecule type" value="Genomic_DNA"/>
</dbReference>
<protein>
    <submittedName>
        <fullName evidence="5">Related to salicylate 1-monooxygenase</fullName>
    </submittedName>
</protein>
<dbReference type="Gene3D" id="3.30.9.10">
    <property type="entry name" value="D-Amino Acid Oxidase, subunit A, domain 2"/>
    <property type="match status" value="1"/>
</dbReference>
<organism evidence="5 6">
    <name type="scientific">Ramularia collo-cygni</name>
    <dbReference type="NCBI Taxonomy" id="112498"/>
    <lineage>
        <taxon>Eukaryota</taxon>
        <taxon>Fungi</taxon>
        <taxon>Dikarya</taxon>
        <taxon>Ascomycota</taxon>
        <taxon>Pezizomycotina</taxon>
        <taxon>Dothideomycetes</taxon>
        <taxon>Dothideomycetidae</taxon>
        <taxon>Mycosphaerellales</taxon>
        <taxon>Mycosphaerellaceae</taxon>
        <taxon>Ramularia</taxon>
    </lineage>
</organism>
<dbReference type="InterPro" id="IPR036188">
    <property type="entry name" value="FAD/NAD-bd_sf"/>
</dbReference>
<sequence length="407" mass="44943">MTTLNVLISGAGIAGPVLAFFLSQAGHKVTIIERSPTPRLGGQSVDIRGHGISLVRRMGVEAAVRSHITNEKGMMFVDDLNRNKGAFPVGDGKGFTSEVEIMRGHLASVFYDATKDDVEYVFGECVKTIKEDTDGVEVEFENGLPSRRVDVLVGCDGLGSRTRKLAFGSEISNAAINDLGLWSCFYTIPYQPEDDGWARWFLLPLRRSILFRPDNKKISRPSLSCMPEDDRFDKVMKADVNTQKALWTELFSDLTWKKDRLLDGLQQTDEFYMQKVAQIKLPNGWSKGRITLVGDAGYSPSQVTGMGTTLAIVGAYILAGELSKNTDDVPAALQAYQIGMKDFVDRAQKLPPGVPWILHPKSAWGIWLAHLIFGFVSWSGLANLFGGEPPASGMDLPEYIFREEIQS</sequence>
<dbReference type="OrthoDB" id="655030at2759"/>
<dbReference type="GeneID" id="35603132"/>
<evidence type="ECO:0000313" key="6">
    <source>
        <dbReference type="Proteomes" id="UP000225277"/>
    </source>
</evidence>
<dbReference type="SUPFAM" id="SSF51905">
    <property type="entry name" value="FAD/NAD(P)-binding domain"/>
    <property type="match status" value="1"/>
</dbReference>
<proteinExistence type="predicted"/>